<gene>
    <name evidence="2" type="ORF">H4C47_06265</name>
</gene>
<evidence type="ECO:0000256" key="1">
    <source>
        <dbReference type="SAM" id="SignalP"/>
    </source>
</evidence>
<reference evidence="2 3" key="1">
    <citation type="submission" date="2020-07" db="EMBL/GenBank/DDBJ databases">
        <title>Diversity of carbapenemase encoding genes among Pseudomonas putida group clinical isolates in a tertiary Brazilian hospital.</title>
        <authorList>
            <person name="Alberto-Lei F."/>
            <person name="Nodari C.S."/>
            <person name="Streling A.P."/>
            <person name="Paulino J.T."/>
            <person name="Bessa-Neto F.O."/>
            <person name="Cayo R."/>
            <person name="Gales A.C."/>
        </authorList>
    </citation>
    <scope>NUCLEOTIDE SEQUENCE [LARGE SCALE GENOMIC DNA]</scope>
    <source>
        <strain evidence="2 3">12464</strain>
    </source>
</reference>
<comment type="caution">
    <text evidence="2">The sequence shown here is derived from an EMBL/GenBank/DDBJ whole genome shotgun (WGS) entry which is preliminary data.</text>
</comment>
<evidence type="ECO:0000313" key="3">
    <source>
        <dbReference type="Proteomes" id="UP000553948"/>
    </source>
</evidence>
<dbReference type="Pfam" id="PF11254">
    <property type="entry name" value="DUF3053"/>
    <property type="match status" value="1"/>
</dbReference>
<dbReference type="EMBL" id="JACGDG010000004">
    <property type="protein sequence ID" value="MBA6115327.1"/>
    <property type="molecule type" value="Genomic_DNA"/>
</dbReference>
<name>A0A7W2KZ16_PSEPU</name>
<proteinExistence type="predicted"/>
<dbReference type="InterPro" id="IPR021413">
    <property type="entry name" value="DUF3053"/>
</dbReference>
<dbReference type="AlphaFoldDB" id="A0A7W2KZ16"/>
<feature type="signal peptide" evidence="1">
    <location>
        <begin position="1"/>
        <end position="20"/>
    </location>
</feature>
<dbReference type="Proteomes" id="UP000553948">
    <property type="component" value="Unassembled WGS sequence"/>
</dbReference>
<keyword evidence="1" id="KW-0732">Signal</keyword>
<dbReference type="RefSeq" id="WP_182387303.1">
    <property type="nucleotide sequence ID" value="NZ_CP060529.1"/>
</dbReference>
<dbReference type="PROSITE" id="PS51257">
    <property type="entry name" value="PROKAR_LIPOPROTEIN"/>
    <property type="match status" value="1"/>
</dbReference>
<organism evidence="2 3">
    <name type="scientific">Pseudomonas putida</name>
    <name type="common">Arthrobacter siderocapsulatus</name>
    <dbReference type="NCBI Taxonomy" id="303"/>
    <lineage>
        <taxon>Bacteria</taxon>
        <taxon>Pseudomonadati</taxon>
        <taxon>Pseudomonadota</taxon>
        <taxon>Gammaproteobacteria</taxon>
        <taxon>Pseudomonadales</taxon>
        <taxon>Pseudomonadaceae</taxon>
        <taxon>Pseudomonas</taxon>
    </lineage>
</organism>
<feature type="chain" id="PRO_5031053483" evidence="1">
    <location>
        <begin position="21"/>
        <end position="233"/>
    </location>
</feature>
<accession>A0A7W2KZ16</accession>
<evidence type="ECO:0000313" key="2">
    <source>
        <dbReference type="EMBL" id="MBA6115327.1"/>
    </source>
</evidence>
<protein>
    <submittedName>
        <fullName evidence="2">DUF3053 domain-containing protein</fullName>
    </submittedName>
</protein>
<sequence>MNVSFRPRWLLALALPLALAACGDNEPKQRAAFSEFLQTRIVDKPGVHVPKLSADETKQFGPYSEHYAVITDFNGAMDAAVQPLGSLLQKGAVRSLGDVTARRDDLKAVQAGLNDMGTQLQDQKAKADSAHAQLKQPQNLKVVYDKAYDRTVSVPADTFLQVLPQINGTLDSSLKVADYVNQHKAQIQINGPIVKVTDPKVQAELNALLADLNTQAQTVQQAQARLKSVMLGR</sequence>